<reference evidence="6" key="1">
    <citation type="submission" date="2018-05" db="EMBL/GenBank/DDBJ databases">
        <authorList>
            <person name="Lanie J.A."/>
            <person name="Ng W.-L."/>
            <person name="Kazmierczak K.M."/>
            <person name="Andrzejewski T.M."/>
            <person name="Davidsen T.M."/>
            <person name="Wayne K.J."/>
            <person name="Tettelin H."/>
            <person name="Glass J.I."/>
            <person name="Rusch D."/>
            <person name="Podicherti R."/>
            <person name="Tsui H.-C.T."/>
            <person name="Winkler M.E."/>
        </authorList>
    </citation>
    <scope>NUCLEOTIDE SEQUENCE</scope>
</reference>
<keyword evidence="2 5" id="KW-0812">Transmembrane</keyword>
<sequence length="172" mass="19690">MNGFRHGFIEEMGRLLSLIGGFILASKFHNLLVPFLLPYIDGETLRITVAYLGVFVVSVIVITMIAKILQKFIELVLLGWLNRLLGLLLGLLKGFLIISLLIFIIQALPIKLDQENTIRQKLEKESVMYQICDHVKELVILTMPMDNKLEILQEKVKEYSNEKNVQDILNQP</sequence>
<evidence type="ECO:0000256" key="3">
    <source>
        <dbReference type="ARBA" id="ARBA00022989"/>
    </source>
</evidence>
<evidence type="ECO:0000256" key="1">
    <source>
        <dbReference type="ARBA" id="ARBA00004141"/>
    </source>
</evidence>
<dbReference type="InterPro" id="IPR003825">
    <property type="entry name" value="Colicin-V_CvpA"/>
</dbReference>
<accession>A0A381NHY3</accession>
<dbReference type="EMBL" id="UINC01000373">
    <property type="protein sequence ID" value="SUZ54180.1"/>
    <property type="molecule type" value="Genomic_DNA"/>
</dbReference>
<dbReference type="Pfam" id="PF02674">
    <property type="entry name" value="Colicin_V"/>
    <property type="match status" value="1"/>
</dbReference>
<protein>
    <recommendedName>
        <fullName evidence="7">CvpA family protein</fullName>
    </recommendedName>
</protein>
<keyword evidence="4 5" id="KW-0472">Membrane</keyword>
<dbReference type="GO" id="GO:0009403">
    <property type="term" value="P:toxin biosynthetic process"/>
    <property type="evidence" value="ECO:0007669"/>
    <property type="project" value="InterPro"/>
</dbReference>
<organism evidence="6">
    <name type="scientific">marine metagenome</name>
    <dbReference type="NCBI Taxonomy" id="408172"/>
    <lineage>
        <taxon>unclassified sequences</taxon>
        <taxon>metagenomes</taxon>
        <taxon>ecological metagenomes</taxon>
    </lineage>
</organism>
<evidence type="ECO:0000313" key="6">
    <source>
        <dbReference type="EMBL" id="SUZ54180.1"/>
    </source>
</evidence>
<dbReference type="AlphaFoldDB" id="A0A381NHY3"/>
<dbReference type="PANTHER" id="PTHR37306">
    <property type="entry name" value="COLICIN V PRODUCTION PROTEIN"/>
    <property type="match status" value="1"/>
</dbReference>
<dbReference type="PANTHER" id="PTHR37306:SF1">
    <property type="entry name" value="COLICIN V PRODUCTION PROTEIN"/>
    <property type="match status" value="1"/>
</dbReference>
<evidence type="ECO:0000256" key="4">
    <source>
        <dbReference type="ARBA" id="ARBA00023136"/>
    </source>
</evidence>
<feature type="transmembrane region" description="Helical" evidence="5">
    <location>
        <begin position="81"/>
        <end position="105"/>
    </location>
</feature>
<feature type="transmembrane region" description="Helical" evidence="5">
    <location>
        <begin position="15"/>
        <end position="37"/>
    </location>
</feature>
<comment type="subcellular location">
    <subcellularLocation>
        <location evidence="1">Membrane</location>
        <topology evidence="1">Multi-pass membrane protein</topology>
    </subcellularLocation>
</comment>
<evidence type="ECO:0008006" key="7">
    <source>
        <dbReference type="Google" id="ProtNLM"/>
    </source>
</evidence>
<dbReference type="GO" id="GO:0016020">
    <property type="term" value="C:membrane"/>
    <property type="evidence" value="ECO:0007669"/>
    <property type="project" value="UniProtKB-SubCell"/>
</dbReference>
<proteinExistence type="predicted"/>
<gene>
    <name evidence="6" type="ORF">METZ01_LOCUS7034</name>
</gene>
<feature type="transmembrane region" description="Helical" evidence="5">
    <location>
        <begin position="49"/>
        <end position="69"/>
    </location>
</feature>
<name>A0A381NHY3_9ZZZZ</name>
<keyword evidence="3 5" id="KW-1133">Transmembrane helix</keyword>
<evidence type="ECO:0000256" key="2">
    <source>
        <dbReference type="ARBA" id="ARBA00022692"/>
    </source>
</evidence>
<evidence type="ECO:0000256" key="5">
    <source>
        <dbReference type="SAM" id="Phobius"/>
    </source>
</evidence>